<accession>A0A6H5I8P6</accession>
<evidence type="ECO:0000313" key="2">
    <source>
        <dbReference type="Proteomes" id="UP000479190"/>
    </source>
</evidence>
<sequence>MRDKSSYRCSNWPISLDCSFDRFRVVLYPDNNELLRVALLHVRATLSNGQLIGNHLLPDNFLFRVCTHSIACTRCISRLWSEHAGLVLRSLRLRTSDFQSRSARTRFHETRYSVCERGLEKPKSNREHRVEGSPRCTKIPVAHIYRVNLNASSAARNYIAGARDTLRVRDREKYVVAATLPRIFTLRQIKPQFTNFPAKHTHTHTHTHTNTHPRATTVTTTTTTTTTNTIATLKRRQRLRVHAWGRIFSTIYCTRLHALPGGSSSTAMRLRVPLSPSPVLEIYLVLWQRCRTPIGSRVCDLPISLRDIYTRSDSAVAFLSRLRINRQLHQHSRERPRWRLAFSRASTYTPLILSKYMQRIFSRTFLEISIATRAFSDLHRHSRVIDRYTLACSMQIIYRLQYACTAHCSIEIRATDSRFSRASEPHAMMPVLLSKEDLIMNRGARVMLK</sequence>
<dbReference type="EMBL" id="CADCXV010000721">
    <property type="protein sequence ID" value="CAB0033745.1"/>
    <property type="molecule type" value="Genomic_DNA"/>
</dbReference>
<proteinExistence type="predicted"/>
<protein>
    <submittedName>
        <fullName evidence="1">Uncharacterized protein</fullName>
    </submittedName>
</protein>
<reference evidence="1 2" key="1">
    <citation type="submission" date="2020-02" db="EMBL/GenBank/DDBJ databases">
        <authorList>
            <person name="Ferguson B K."/>
        </authorList>
    </citation>
    <scope>NUCLEOTIDE SEQUENCE [LARGE SCALE GENOMIC DNA]</scope>
</reference>
<evidence type="ECO:0000313" key="1">
    <source>
        <dbReference type="EMBL" id="CAB0033745.1"/>
    </source>
</evidence>
<organism evidence="1 2">
    <name type="scientific">Trichogramma brassicae</name>
    <dbReference type="NCBI Taxonomy" id="86971"/>
    <lineage>
        <taxon>Eukaryota</taxon>
        <taxon>Metazoa</taxon>
        <taxon>Ecdysozoa</taxon>
        <taxon>Arthropoda</taxon>
        <taxon>Hexapoda</taxon>
        <taxon>Insecta</taxon>
        <taxon>Pterygota</taxon>
        <taxon>Neoptera</taxon>
        <taxon>Endopterygota</taxon>
        <taxon>Hymenoptera</taxon>
        <taxon>Apocrita</taxon>
        <taxon>Proctotrupomorpha</taxon>
        <taxon>Chalcidoidea</taxon>
        <taxon>Trichogrammatidae</taxon>
        <taxon>Trichogramma</taxon>
    </lineage>
</organism>
<dbReference type="Proteomes" id="UP000479190">
    <property type="component" value="Unassembled WGS sequence"/>
</dbReference>
<gene>
    <name evidence="1" type="ORF">TBRA_LOCUS5643</name>
</gene>
<name>A0A6H5I8P6_9HYME</name>
<dbReference type="AlphaFoldDB" id="A0A6H5I8P6"/>
<keyword evidence="2" id="KW-1185">Reference proteome</keyword>